<dbReference type="Gene3D" id="3.30.160.60">
    <property type="entry name" value="Classic Zinc Finger"/>
    <property type="match status" value="2"/>
</dbReference>
<dbReference type="GO" id="GO:0005667">
    <property type="term" value="C:transcription regulator complex"/>
    <property type="evidence" value="ECO:0007669"/>
    <property type="project" value="TreeGrafter"/>
</dbReference>
<protein>
    <recommendedName>
        <fullName evidence="7">C2H2-type domain-containing protein</fullName>
    </recommendedName>
</protein>
<sequence length="125" mass="14320">MSNQTADKAEASQSASTNEDISAQGPSKPIRKRRQSSDTMPVPVPGLTKKSRGRKVKATDDRERRYACDVPGCKRAFVRREHLKRHITSIHTKDMCEYMCTFSGCKRSFSREDNMRIHLRNHHST</sequence>
<evidence type="ECO:0000256" key="4">
    <source>
        <dbReference type="ARBA" id="ARBA00022833"/>
    </source>
</evidence>
<evidence type="ECO:0000313" key="8">
    <source>
        <dbReference type="EMBL" id="KIM61064.1"/>
    </source>
</evidence>
<dbReference type="GO" id="GO:0000785">
    <property type="term" value="C:chromatin"/>
    <property type="evidence" value="ECO:0007669"/>
    <property type="project" value="TreeGrafter"/>
</dbReference>
<reference evidence="9" key="2">
    <citation type="submission" date="2015-01" db="EMBL/GenBank/DDBJ databases">
        <title>Evolutionary Origins and Diversification of the Mycorrhizal Mutualists.</title>
        <authorList>
            <consortium name="DOE Joint Genome Institute"/>
            <consortium name="Mycorrhizal Genomics Consortium"/>
            <person name="Kohler A."/>
            <person name="Kuo A."/>
            <person name="Nagy L.G."/>
            <person name="Floudas D."/>
            <person name="Copeland A."/>
            <person name="Barry K.W."/>
            <person name="Cichocki N."/>
            <person name="Veneault-Fourrey C."/>
            <person name="LaButti K."/>
            <person name="Lindquist E.A."/>
            <person name="Lipzen A."/>
            <person name="Lundell T."/>
            <person name="Morin E."/>
            <person name="Murat C."/>
            <person name="Riley R."/>
            <person name="Ohm R."/>
            <person name="Sun H."/>
            <person name="Tunlid A."/>
            <person name="Henrissat B."/>
            <person name="Grigoriev I.V."/>
            <person name="Hibbett D.S."/>
            <person name="Martin F."/>
        </authorList>
    </citation>
    <scope>NUCLEOTIDE SEQUENCE [LARGE SCALE GENOMIC DNA]</scope>
    <source>
        <strain evidence="9">Foug A</strain>
    </source>
</reference>
<evidence type="ECO:0000256" key="1">
    <source>
        <dbReference type="ARBA" id="ARBA00022723"/>
    </source>
</evidence>
<evidence type="ECO:0000259" key="7">
    <source>
        <dbReference type="PROSITE" id="PS50157"/>
    </source>
</evidence>
<dbReference type="SUPFAM" id="SSF57667">
    <property type="entry name" value="beta-beta-alpha zinc fingers"/>
    <property type="match status" value="2"/>
</dbReference>
<feature type="compositionally biased region" description="Polar residues" evidence="6">
    <location>
        <begin position="1"/>
        <end position="25"/>
    </location>
</feature>
<feature type="domain" description="C2H2-type" evidence="7">
    <location>
        <begin position="66"/>
        <end position="96"/>
    </location>
</feature>
<dbReference type="PROSITE" id="PS00028">
    <property type="entry name" value="ZINC_FINGER_C2H2_1"/>
    <property type="match status" value="2"/>
</dbReference>
<proteinExistence type="predicted"/>
<dbReference type="InterPro" id="IPR036236">
    <property type="entry name" value="Znf_C2H2_sf"/>
</dbReference>
<keyword evidence="1" id="KW-0479">Metal-binding</keyword>
<dbReference type="PROSITE" id="PS50157">
    <property type="entry name" value="ZINC_FINGER_C2H2_2"/>
    <property type="match status" value="2"/>
</dbReference>
<keyword evidence="2" id="KW-0677">Repeat</keyword>
<evidence type="ECO:0000256" key="5">
    <source>
        <dbReference type="PROSITE-ProRule" id="PRU00042"/>
    </source>
</evidence>
<dbReference type="AlphaFoldDB" id="A0A0C3DY24"/>
<dbReference type="GO" id="GO:0008270">
    <property type="term" value="F:zinc ion binding"/>
    <property type="evidence" value="ECO:0007669"/>
    <property type="project" value="UniProtKB-KW"/>
</dbReference>
<dbReference type="InterPro" id="IPR013087">
    <property type="entry name" value="Znf_C2H2_type"/>
</dbReference>
<evidence type="ECO:0000313" key="9">
    <source>
        <dbReference type="Proteomes" id="UP000053989"/>
    </source>
</evidence>
<dbReference type="Pfam" id="PF00096">
    <property type="entry name" value="zf-C2H2"/>
    <property type="match status" value="2"/>
</dbReference>
<keyword evidence="4" id="KW-0862">Zinc</keyword>
<dbReference type="PANTHER" id="PTHR14003">
    <property type="entry name" value="TRANSCRIPTIONAL REPRESSOR PROTEIN YY"/>
    <property type="match status" value="1"/>
</dbReference>
<evidence type="ECO:0000256" key="2">
    <source>
        <dbReference type="ARBA" id="ARBA00022737"/>
    </source>
</evidence>
<organism evidence="8 9">
    <name type="scientific">Scleroderma citrinum Foug A</name>
    <dbReference type="NCBI Taxonomy" id="1036808"/>
    <lineage>
        <taxon>Eukaryota</taxon>
        <taxon>Fungi</taxon>
        <taxon>Dikarya</taxon>
        <taxon>Basidiomycota</taxon>
        <taxon>Agaricomycotina</taxon>
        <taxon>Agaricomycetes</taxon>
        <taxon>Agaricomycetidae</taxon>
        <taxon>Boletales</taxon>
        <taxon>Sclerodermatineae</taxon>
        <taxon>Sclerodermataceae</taxon>
        <taxon>Scleroderma</taxon>
    </lineage>
</organism>
<gene>
    <name evidence="8" type="ORF">SCLCIDRAFT_123086</name>
</gene>
<dbReference type="STRING" id="1036808.A0A0C3DY24"/>
<dbReference type="GO" id="GO:0000981">
    <property type="term" value="F:DNA-binding transcription factor activity, RNA polymerase II-specific"/>
    <property type="evidence" value="ECO:0007669"/>
    <property type="project" value="UniProtKB-ARBA"/>
</dbReference>
<dbReference type="Proteomes" id="UP000053989">
    <property type="component" value="Unassembled WGS sequence"/>
</dbReference>
<evidence type="ECO:0000256" key="3">
    <source>
        <dbReference type="ARBA" id="ARBA00022771"/>
    </source>
</evidence>
<dbReference type="HOGENOM" id="CLU_127751_1_0_1"/>
<dbReference type="PANTHER" id="PTHR14003:SF19">
    <property type="entry name" value="YY2 TRANSCRIPTION FACTOR"/>
    <property type="match status" value="1"/>
</dbReference>
<dbReference type="InParanoid" id="A0A0C3DY24"/>
<evidence type="ECO:0000256" key="6">
    <source>
        <dbReference type="SAM" id="MobiDB-lite"/>
    </source>
</evidence>
<feature type="domain" description="C2H2-type" evidence="7">
    <location>
        <begin position="98"/>
        <end position="125"/>
    </location>
</feature>
<dbReference type="GO" id="GO:0031519">
    <property type="term" value="C:PcG protein complex"/>
    <property type="evidence" value="ECO:0007669"/>
    <property type="project" value="TreeGrafter"/>
</dbReference>
<name>A0A0C3DY24_9AGAM</name>
<dbReference type="EMBL" id="KN822056">
    <property type="protein sequence ID" value="KIM61064.1"/>
    <property type="molecule type" value="Genomic_DNA"/>
</dbReference>
<dbReference type="OrthoDB" id="6365676at2759"/>
<dbReference type="GO" id="GO:0000978">
    <property type="term" value="F:RNA polymerase II cis-regulatory region sequence-specific DNA binding"/>
    <property type="evidence" value="ECO:0007669"/>
    <property type="project" value="TreeGrafter"/>
</dbReference>
<feature type="region of interest" description="Disordered" evidence="6">
    <location>
        <begin position="1"/>
        <end position="63"/>
    </location>
</feature>
<reference evidence="8 9" key="1">
    <citation type="submission" date="2014-04" db="EMBL/GenBank/DDBJ databases">
        <authorList>
            <consortium name="DOE Joint Genome Institute"/>
            <person name="Kuo A."/>
            <person name="Kohler A."/>
            <person name="Nagy L.G."/>
            <person name="Floudas D."/>
            <person name="Copeland A."/>
            <person name="Barry K.W."/>
            <person name="Cichocki N."/>
            <person name="Veneault-Fourrey C."/>
            <person name="LaButti K."/>
            <person name="Lindquist E.A."/>
            <person name="Lipzen A."/>
            <person name="Lundell T."/>
            <person name="Morin E."/>
            <person name="Murat C."/>
            <person name="Sun H."/>
            <person name="Tunlid A."/>
            <person name="Henrissat B."/>
            <person name="Grigoriev I.V."/>
            <person name="Hibbett D.S."/>
            <person name="Martin F."/>
            <person name="Nordberg H.P."/>
            <person name="Cantor M.N."/>
            <person name="Hua S.X."/>
        </authorList>
    </citation>
    <scope>NUCLEOTIDE SEQUENCE [LARGE SCALE GENOMIC DNA]</scope>
    <source>
        <strain evidence="8 9">Foug A</strain>
    </source>
</reference>
<dbReference type="FunFam" id="3.30.160.60:FF:000125">
    <property type="entry name" value="Putative zinc finger protein 143"/>
    <property type="match status" value="1"/>
</dbReference>
<keyword evidence="9" id="KW-1185">Reference proteome</keyword>
<keyword evidence="3 5" id="KW-0863">Zinc-finger</keyword>
<dbReference type="SMART" id="SM00355">
    <property type="entry name" value="ZnF_C2H2"/>
    <property type="match status" value="2"/>
</dbReference>
<accession>A0A0C3DY24</accession>